<organism evidence="1 2">
    <name type="scientific">Pyronema omphalodes (strain CBS 100304)</name>
    <name type="common">Pyronema confluens</name>
    <dbReference type="NCBI Taxonomy" id="1076935"/>
    <lineage>
        <taxon>Eukaryota</taxon>
        <taxon>Fungi</taxon>
        <taxon>Dikarya</taxon>
        <taxon>Ascomycota</taxon>
        <taxon>Pezizomycotina</taxon>
        <taxon>Pezizomycetes</taxon>
        <taxon>Pezizales</taxon>
        <taxon>Pyronemataceae</taxon>
        <taxon>Pyronema</taxon>
    </lineage>
</organism>
<keyword evidence="2" id="KW-1185">Reference proteome</keyword>
<accession>U4LY33</accession>
<sequence>MMIQVLTPSESVRSALLLPYLVLEDLSTTIWSFRRAF</sequence>
<name>U4LY33_PYROM</name>
<dbReference type="AlphaFoldDB" id="U4LY33"/>
<dbReference type="Proteomes" id="UP000018144">
    <property type="component" value="Unassembled WGS sequence"/>
</dbReference>
<dbReference type="EMBL" id="HF936612">
    <property type="protein sequence ID" value="CCX34733.1"/>
    <property type="molecule type" value="Genomic_DNA"/>
</dbReference>
<protein>
    <submittedName>
        <fullName evidence="1">Uncharacterized protein</fullName>
    </submittedName>
</protein>
<reference evidence="1 2" key="1">
    <citation type="journal article" date="2013" name="PLoS Genet.">
        <title>The genome and development-dependent transcriptomes of Pyronema confluens: a window into fungal evolution.</title>
        <authorList>
            <person name="Traeger S."/>
            <person name="Altegoer F."/>
            <person name="Freitag M."/>
            <person name="Gabaldon T."/>
            <person name="Kempken F."/>
            <person name="Kumar A."/>
            <person name="Marcet-Houben M."/>
            <person name="Poggeler S."/>
            <person name="Stajich J.E."/>
            <person name="Nowrousian M."/>
        </authorList>
    </citation>
    <scope>NUCLEOTIDE SEQUENCE [LARGE SCALE GENOMIC DNA]</scope>
    <source>
        <strain evidence="2">CBS 100304</strain>
        <tissue evidence="1">Vegetative mycelium</tissue>
    </source>
</reference>
<evidence type="ECO:0000313" key="1">
    <source>
        <dbReference type="EMBL" id="CCX34733.1"/>
    </source>
</evidence>
<evidence type="ECO:0000313" key="2">
    <source>
        <dbReference type="Proteomes" id="UP000018144"/>
    </source>
</evidence>
<gene>
    <name evidence="1" type="ORF">PCON_04240</name>
</gene>
<proteinExistence type="predicted"/>